<dbReference type="SUPFAM" id="SSF48452">
    <property type="entry name" value="TPR-like"/>
    <property type="match status" value="1"/>
</dbReference>
<organism evidence="1 2">
    <name type="scientific">Phascolomyces articulosus</name>
    <dbReference type="NCBI Taxonomy" id="60185"/>
    <lineage>
        <taxon>Eukaryota</taxon>
        <taxon>Fungi</taxon>
        <taxon>Fungi incertae sedis</taxon>
        <taxon>Mucoromycota</taxon>
        <taxon>Mucoromycotina</taxon>
        <taxon>Mucoromycetes</taxon>
        <taxon>Mucorales</taxon>
        <taxon>Lichtheimiaceae</taxon>
        <taxon>Phascolomyces</taxon>
    </lineage>
</organism>
<proteinExistence type="predicted"/>
<dbReference type="Gene3D" id="3.80.10.10">
    <property type="entry name" value="Ribonuclease Inhibitor"/>
    <property type="match status" value="2"/>
</dbReference>
<reference evidence="1" key="2">
    <citation type="submission" date="2023-02" db="EMBL/GenBank/DDBJ databases">
        <authorList>
            <consortium name="DOE Joint Genome Institute"/>
            <person name="Mondo S.J."/>
            <person name="Chang Y."/>
            <person name="Wang Y."/>
            <person name="Ahrendt S."/>
            <person name="Andreopoulos W."/>
            <person name="Barry K."/>
            <person name="Beard J."/>
            <person name="Benny G.L."/>
            <person name="Blankenship S."/>
            <person name="Bonito G."/>
            <person name="Cuomo C."/>
            <person name="Desiro A."/>
            <person name="Gervers K.A."/>
            <person name="Hundley H."/>
            <person name="Kuo A."/>
            <person name="LaButti K."/>
            <person name="Lang B.F."/>
            <person name="Lipzen A."/>
            <person name="O'Donnell K."/>
            <person name="Pangilinan J."/>
            <person name="Reynolds N."/>
            <person name="Sandor L."/>
            <person name="Smith M.W."/>
            <person name="Tsang A."/>
            <person name="Grigoriev I.V."/>
            <person name="Stajich J.E."/>
            <person name="Spatafora J.W."/>
        </authorList>
    </citation>
    <scope>NUCLEOTIDE SEQUENCE</scope>
    <source>
        <strain evidence="1">RSA 2281</strain>
    </source>
</reference>
<dbReference type="GO" id="GO:0031146">
    <property type="term" value="P:SCF-dependent proteasomal ubiquitin-dependent protein catabolic process"/>
    <property type="evidence" value="ECO:0007669"/>
    <property type="project" value="TreeGrafter"/>
</dbReference>
<reference evidence="1" key="1">
    <citation type="journal article" date="2022" name="IScience">
        <title>Evolution of zygomycete secretomes and the origins of terrestrial fungal ecologies.</title>
        <authorList>
            <person name="Chang Y."/>
            <person name="Wang Y."/>
            <person name="Mondo S."/>
            <person name="Ahrendt S."/>
            <person name="Andreopoulos W."/>
            <person name="Barry K."/>
            <person name="Beard J."/>
            <person name="Benny G.L."/>
            <person name="Blankenship S."/>
            <person name="Bonito G."/>
            <person name="Cuomo C."/>
            <person name="Desiro A."/>
            <person name="Gervers K.A."/>
            <person name="Hundley H."/>
            <person name="Kuo A."/>
            <person name="LaButti K."/>
            <person name="Lang B.F."/>
            <person name="Lipzen A."/>
            <person name="O'Donnell K."/>
            <person name="Pangilinan J."/>
            <person name="Reynolds N."/>
            <person name="Sandor L."/>
            <person name="Smith M.E."/>
            <person name="Tsang A."/>
            <person name="Grigoriev I.V."/>
            <person name="Stajich J.E."/>
            <person name="Spatafora J.W."/>
        </authorList>
    </citation>
    <scope>NUCLEOTIDE SEQUENCE</scope>
    <source>
        <strain evidence="1">RSA 2281</strain>
    </source>
</reference>
<dbReference type="PANTHER" id="PTHR13318">
    <property type="entry name" value="PARTNER OF PAIRED, ISOFORM B-RELATED"/>
    <property type="match status" value="1"/>
</dbReference>
<dbReference type="PANTHER" id="PTHR13318:SF190">
    <property type="entry name" value="PARTNER OF PAIRED, ISOFORM B"/>
    <property type="match status" value="1"/>
</dbReference>
<dbReference type="InterPro" id="IPR036047">
    <property type="entry name" value="F-box-like_dom_sf"/>
</dbReference>
<dbReference type="InterPro" id="IPR032675">
    <property type="entry name" value="LRR_dom_sf"/>
</dbReference>
<sequence length="720" mass="81046">MQTSRLPPFNIPFIDQPLFEQYIHKLNDCIQERAYQQTIHDATIVIDHLIQSQLLVLLDIRARAYSLHCQPKAASDDAEIMIQNASALAAGYIRQGSVFSMYGRQQQALEIYEKGIDKIRSTRNQSADPPFDTKEIQKLEACVEEARALNDSRVDFFTWLPKECVYIIISLLSMEEKATCILVNNSWRQRIFECIDLAMWEDFLVGNRKHDMTLAKAAPYFACFTKTLTLDTWNVEACGAYMKHMADGYFKKLHLLKTTADSVFALKQNAGLLSSSFHSTGNTLRYLDLDMGRLTHDPVTLVEVLLTCHNVTDLSYRYRAASESMFKIIFGDLSKLEQHALSLCNLTLGSRYTSSIIKGNNLDIMLQQCPKLRRLVIHGCDTSILESIHAYAPKLKILALNPGCLHNTVATPTPRTMRVPDLPSQYNVDDDHDTPGLRALIVYNNEVSLGEGLPILPTLLFIYKNQTTLTSLNMDILDTKKISAEQMKMINTLRANFKLSNLELLKLHLSPKTQEIFLGAIHNVTTFKTLIITNIHDIPVLIKNMERIPCLTSLDMMKSMHSVAYKLQSDFHQLFRLLAKGPIAGFPSLQQITLQDHPSIQDQVLDALGDIKTLSSITLGALKSVSTEGIHHLIQKTGSRLTDIKFIDMNVVTDATLMALCGCNNLATIQLENLQRVTNAGVDDLFSHTTSDRLKDVIVKNCPNIDFGDDCVYTSERNSN</sequence>
<dbReference type="SUPFAM" id="SSF52047">
    <property type="entry name" value="RNI-like"/>
    <property type="match status" value="1"/>
</dbReference>
<accession>A0AAD5PHI3</accession>
<dbReference type="GO" id="GO:0019005">
    <property type="term" value="C:SCF ubiquitin ligase complex"/>
    <property type="evidence" value="ECO:0007669"/>
    <property type="project" value="TreeGrafter"/>
</dbReference>
<keyword evidence="2" id="KW-1185">Reference proteome</keyword>
<name>A0AAD5PHI3_9FUNG</name>
<gene>
    <name evidence="1" type="ORF">BDA99DRAFT_358657</name>
</gene>
<dbReference type="InterPro" id="IPR011990">
    <property type="entry name" value="TPR-like_helical_dom_sf"/>
</dbReference>
<dbReference type="EMBL" id="JAIXMP010000009">
    <property type="protein sequence ID" value="KAI9268190.1"/>
    <property type="molecule type" value="Genomic_DNA"/>
</dbReference>
<evidence type="ECO:0000313" key="1">
    <source>
        <dbReference type="EMBL" id="KAI9268190.1"/>
    </source>
</evidence>
<protein>
    <recommendedName>
        <fullName evidence="3">F-box domain-containing protein</fullName>
    </recommendedName>
</protein>
<dbReference type="Proteomes" id="UP001209540">
    <property type="component" value="Unassembled WGS sequence"/>
</dbReference>
<evidence type="ECO:0000313" key="2">
    <source>
        <dbReference type="Proteomes" id="UP001209540"/>
    </source>
</evidence>
<dbReference type="AlphaFoldDB" id="A0AAD5PHI3"/>
<comment type="caution">
    <text evidence="1">The sequence shown here is derived from an EMBL/GenBank/DDBJ whole genome shotgun (WGS) entry which is preliminary data.</text>
</comment>
<evidence type="ECO:0008006" key="3">
    <source>
        <dbReference type="Google" id="ProtNLM"/>
    </source>
</evidence>
<dbReference type="SUPFAM" id="SSF81383">
    <property type="entry name" value="F-box domain"/>
    <property type="match status" value="1"/>
</dbReference>